<reference evidence="1 2" key="2">
    <citation type="submission" date="2019-09" db="EMBL/GenBank/DDBJ databases">
        <authorList>
            <person name="Jin C."/>
        </authorList>
    </citation>
    <scope>NUCLEOTIDE SEQUENCE [LARGE SCALE GENOMIC DNA]</scope>
    <source>
        <strain evidence="1 2">AN110305</strain>
    </source>
</reference>
<accession>A0A5B2XCY3</accession>
<dbReference type="Gene3D" id="3.40.50.150">
    <property type="entry name" value="Vaccinia Virus protein VP39"/>
    <property type="match status" value="1"/>
</dbReference>
<evidence type="ECO:0000313" key="1">
    <source>
        <dbReference type="EMBL" id="KAA2260975.1"/>
    </source>
</evidence>
<dbReference type="AlphaFoldDB" id="A0A5B2XCY3"/>
<dbReference type="OrthoDB" id="3698722at2"/>
<protein>
    <recommendedName>
        <fullName evidence="3">S-adenosyl methyltransferase</fullName>
    </recommendedName>
</protein>
<comment type="caution">
    <text evidence="1">The sequence shown here is derived from an EMBL/GenBank/DDBJ whole genome shotgun (WGS) entry which is preliminary data.</text>
</comment>
<gene>
    <name evidence="1" type="ORF">F0L68_19460</name>
</gene>
<sequence length="313" mass="33318">MRCAVQDRPNWVPSNVDVERPNFARLYDYYLGGAHNFAVDRALAEQSNQLVPGTQLARNSRTFLRRAVRLCVDRGVTQFLDLGSGLPTAGNVHEVAQAADRDCRVVYVDNEPVTVAHGRAMLRGNDLVGIVLADLRDVRAVLAAQETRRLLDFDRPVAVLMSGVLHFVPDSDRPAEIVAAYLDAAAPDSLLALSHVTGDVLPDVAGRLVALAEHASTPLVTPRTREQIGRLFGGLELLDPGLTFTARWRCEQDLGWGRPPADGVEAPRVDGAAVDGAGVDGAAADGRAVGFGDAAVVVSYAGVGHKPAAPRVG</sequence>
<dbReference type="SUPFAM" id="SSF53335">
    <property type="entry name" value="S-adenosyl-L-methionine-dependent methyltransferases"/>
    <property type="match status" value="1"/>
</dbReference>
<evidence type="ECO:0000313" key="2">
    <source>
        <dbReference type="Proteomes" id="UP000323454"/>
    </source>
</evidence>
<proteinExistence type="predicted"/>
<dbReference type="InterPro" id="IPR006764">
    <property type="entry name" value="SAM_dep_MeTrfase_SAV2177_type"/>
</dbReference>
<dbReference type="EMBL" id="VUOB01000033">
    <property type="protein sequence ID" value="KAA2260975.1"/>
    <property type="molecule type" value="Genomic_DNA"/>
</dbReference>
<organism evidence="1 2">
    <name type="scientific">Solihabitans fulvus</name>
    <dbReference type="NCBI Taxonomy" id="1892852"/>
    <lineage>
        <taxon>Bacteria</taxon>
        <taxon>Bacillati</taxon>
        <taxon>Actinomycetota</taxon>
        <taxon>Actinomycetes</taxon>
        <taxon>Pseudonocardiales</taxon>
        <taxon>Pseudonocardiaceae</taxon>
        <taxon>Solihabitans</taxon>
    </lineage>
</organism>
<dbReference type="InterPro" id="IPR029063">
    <property type="entry name" value="SAM-dependent_MTases_sf"/>
</dbReference>
<keyword evidence="2" id="KW-1185">Reference proteome</keyword>
<name>A0A5B2XCY3_9PSEU</name>
<evidence type="ECO:0008006" key="3">
    <source>
        <dbReference type="Google" id="ProtNLM"/>
    </source>
</evidence>
<dbReference type="Pfam" id="PF04672">
    <property type="entry name" value="Methyltransf_19"/>
    <property type="match status" value="1"/>
</dbReference>
<dbReference type="Proteomes" id="UP000323454">
    <property type="component" value="Unassembled WGS sequence"/>
</dbReference>
<reference evidence="1 2" key="1">
    <citation type="submission" date="2019-09" db="EMBL/GenBank/DDBJ databases">
        <title>Goodfellowia gen. nov., a new genus of the Pseudonocardineae related to Actinoalloteichus, containing Goodfellowia coeruleoviolacea gen. nov., comb. nov. gen. nov., comb. nov.</title>
        <authorList>
            <person name="Labeda D."/>
        </authorList>
    </citation>
    <scope>NUCLEOTIDE SEQUENCE [LARGE SCALE GENOMIC DNA]</scope>
    <source>
        <strain evidence="1 2">AN110305</strain>
    </source>
</reference>